<feature type="transmembrane region" description="Helical" evidence="1">
    <location>
        <begin position="12"/>
        <end position="34"/>
    </location>
</feature>
<reference evidence="2 3" key="1">
    <citation type="journal article" date="2018" name="New Phytol.">
        <title>Comparative genomics and transcriptomics depict ericoid mycorrhizal fungi as versatile saprotrophs and plant mutualists.</title>
        <authorList>
            <person name="Martino E."/>
            <person name="Morin E."/>
            <person name="Grelet G.A."/>
            <person name="Kuo A."/>
            <person name="Kohler A."/>
            <person name="Daghino S."/>
            <person name="Barry K.W."/>
            <person name="Cichocki N."/>
            <person name="Clum A."/>
            <person name="Dockter R.B."/>
            <person name="Hainaut M."/>
            <person name="Kuo R.C."/>
            <person name="LaButti K."/>
            <person name="Lindahl B.D."/>
            <person name="Lindquist E.A."/>
            <person name="Lipzen A."/>
            <person name="Khouja H.R."/>
            <person name="Magnuson J."/>
            <person name="Murat C."/>
            <person name="Ohm R.A."/>
            <person name="Singer S.W."/>
            <person name="Spatafora J.W."/>
            <person name="Wang M."/>
            <person name="Veneault-Fourrey C."/>
            <person name="Henrissat B."/>
            <person name="Grigoriev I.V."/>
            <person name="Martin F.M."/>
            <person name="Perotto S."/>
        </authorList>
    </citation>
    <scope>NUCLEOTIDE SEQUENCE [LARGE SCALE GENOMIC DNA]</scope>
    <source>
        <strain evidence="2 3">ATCC 22711</strain>
    </source>
</reference>
<name>A0A2T3AQ58_AMORE</name>
<evidence type="ECO:0000256" key="1">
    <source>
        <dbReference type="SAM" id="Phobius"/>
    </source>
</evidence>
<keyword evidence="1" id="KW-1133">Transmembrane helix</keyword>
<proteinExistence type="predicted"/>
<dbReference type="InParanoid" id="A0A2T3AQ58"/>
<dbReference type="AlphaFoldDB" id="A0A2T3AQ58"/>
<accession>A0A2T3AQ58</accession>
<dbReference type="EMBL" id="KZ679019">
    <property type="protein sequence ID" value="PSS07143.1"/>
    <property type="molecule type" value="Genomic_DNA"/>
</dbReference>
<sequence length="126" mass="14443">MKSSRSSRSSNRFWYLSLISFLGFYFLFTLPPVVTLSISGPLFMETIHPILSPEWHFRSFGDPLSHGHSESKRMPRSSPSTLPRVILLVLQGRSFGNEDLCVFLIRDNPILMFILVFSVLLAKQRP</sequence>
<keyword evidence="3" id="KW-1185">Reference proteome</keyword>
<evidence type="ECO:0000313" key="3">
    <source>
        <dbReference type="Proteomes" id="UP000241818"/>
    </source>
</evidence>
<dbReference type="Proteomes" id="UP000241818">
    <property type="component" value="Unassembled WGS sequence"/>
</dbReference>
<evidence type="ECO:0008006" key="4">
    <source>
        <dbReference type="Google" id="ProtNLM"/>
    </source>
</evidence>
<dbReference type="GeneID" id="36572137"/>
<keyword evidence="1" id="KW-0472">Membrane</keyword>
<gene>
    <name evidence="2" type="ORF">M430DRAFT_193540</name>
</gene>
<organism evidence="2 3">
    <name type="scientific">Amorphotheca resinae ATCC 22711</name>
    <dbReference type="NCBI Taxonomy" id="857342"/>
    <lineage>
        <taxon>Eukaryota</taxon>
        <taxon>Fungi</taxon>
        <taxon>Dikarya</taxon>
        <taxon>Ascomycota</taxon>
        <taxon>Pezizomycotina</taxon>
        <taxon>Leotiomycetes</taxon>
        <taxon>Helotiales</taxon>
        <taxon>Amorphothecaceae</taxon>
        <taxon>Amorphotheca</taxon>
    </lineage>
</organism>
<dbReference type="RefSeq" id="XP_024716799.1">
    <property type="nucleotide sequence ID" value="XM_024864056.1"/>
</dbReference>
<evidence type="ECO:0000313" key="2">
    <source>
        <dbReference type="EMBL" id="PSS07143.1"/>
    </source>
</evidence>
<protein>
    <recommendedName>
        <fullName evidence="4">Transmembrane protein</fullName>
    </recommendedName>
</protein>
<feature type="transmembrane region" description="Helical" evidence="1">
    <location>
        <begin position="103"/>
        <end position="122"/>
    </location>
</feature>
<keyword evidence="1" id="KW-0812">Transmembrane</keyword>